<dbReference type="PANTHER" id="PTHR31697:SF2">
    <property type="entry name" value="INTEGRATOR COMPLEX SUBUNIT 5"/>
    <property type="match status" value="1"/>
</dbReference>
<gene>
    <name evidence="3" type="primary">LOC106810650</name>
</gene>
<keyword evidence="2" id="KW-1185">Reference proteome</keyword>
<dbReference type="PANTHER" id="PTHR31697">
    <property type="entry name" value="INTEGRATOR COMPLEX SUBUNIT 5"/>
    <property type="match status" value="1"/>
</dbReference>
<dbReference type="Pfam" id="PF14837">
    <property type="entry name" value="INTS5_N"/>
    <property type="match status" value="1"/>
</dbReference>
<evidence type="ECO:0000313" key="3">
    <source>
        <dbReference type="RefSeq" id="XP_014669565.1"/>
    </source>
</evidence>
<dbReference type="InterPro" id="IPR029445">
    <property type="entry name" value="INTS5_N"/>
</dbReference>
<name>A0ABM1EBJ4_PRICU</name>
<dbReference type="RefSeq" id="XP_014669565.1">
    <property type="nucleotide sequence ID" value="XM_014814079.1"/>
</dbReference>
<protein>
    <submittedName>
        <fullName evidence="3">Integrator complex subunit 5-like</fullName>
    </submittedName>
</protein>
<dbReference type="GeneID" id="106810650"/>
<reference evidence="3" key="1">
    <citation type="submission" date="2025-08" db="UniProtKB">
        <authorList>
            <consortium name="RefSeq"/>
        </authorList>
    </citation>
    <scope>IDENTIFICATION</scope>
</reference>
<organism evidence="2 3">
    <name type="scientific">Priapulus caudatus</name>
    <name type="common">Priapulid worm</name>
    <dbReference type="NCBI Taxonomy" id="37621"/>
    <lineage>
        <taxon>Eukaryota</taxon>
        <taxon>Metazoa</taxon>
        <taxon>Ecdysozoa</taxon>
        <taxon>Scalidophora</taxon>
        <taxon>Priapulida</taxon>
        <taxon>Priapulimorpha</taxon>
        <taxon>Priapulimorphida</taxon>
        <taxon>Priapulidae</taxon>
        <taxon>Priapulus</taxon>
    </lineage>
</organism>
<dbReference type="Proteomes" id="UP000695022">
    <property type="component" value="Unplaced"/>
</dbReference>
<evidence type="ECO:0000313" key="2">
    <source>
        <dbReference type="Proteomes" id="UP000695022"/>
    </source>
</evidence>
<feature type="domain" description="Integrator complex subunit 5 N-terminal" evidence="1">
    <location>
        <begin position="17"/>
        <end position="170"/>
    </location>
</feature>
<proteinExistence type="predicted"/>
<dbReference type="InterPro" id="IPR040316">
    <property type="entry name" value="INTS5"/>
</dbReference>
<sequence length="171" mass="18689">MAATTEESRVIQSHNSQEILNEVHKFVTGAQLADNLSRQELAQSAIFLLKSLPSSRAAVLEHLCSVFDEAVNVYLLQLETGRTSPSPDTSLDEVIDDIYQVLTGFITSNPTAWAPIISSWSIELLGQLGSNYAERSGVPDASRLNELMQHWMTCPATRALIDIAAQCIAAM</sequence>
<accession>A0ABM1EBJ4</accession>
<evidence type="ECO:0000259" key="1">
    <source>
        <dbReference type="Pfam" id="PF14837"/>
    </source>
</evidence>